<dbReference type="InterPro" id="IPR006102">
    <property type="entry name" value="Ig-like_GH2"/>
</dbReference>
<evidence type="ECO:0000256" key="1">
    <source>
        <dbReference type="ARBA" id="ARBA00007401"/>
    </source>
</evidence>
<keyword evidence="5" id="KW-0378">Hydrolase</keyword>
<feature type="domain" description="Glycoside hydrolase family 2 immunoglobulin-like beta-sandwich" evidence="2">
    <location>
        <begin position="179"/>
        <end position="282"/>
    </location>
</feature>
<dbReference type="Pfam" id="PF02837">
    <property type="entry name" value="Glyco_hydro_2_N"/>
    <property type="match status" value="1"/>
</dbReference>
<dbReference type="InterPro" id="IPR008979">
    <property type="entry name" value="Galactose-bd-like_sf"/>
</dbReference>
<evidence type="ECO:0000259" key="3">
    <source>
        <dbReference type="Pfam" id="PF02836"/>
    </source>
</evidence>
<dbReference type="PANTHER" id="PTHR42732:SF4">
    <property type="entry name" value="BETA-MANNOSIDASE"/>
    <property type="match status" value="1"/>
</dbReference>
<name>A0ABW4CUN8_9LACO</name>
<keyword evidence="6" id="KW-1185">Reference proteome</keyword>
<dbReference type="InterPro" id="IPR017853">
    <property type="entry name" value="GH"/>
</dbReference>
<dbReference type="EMBL" id="JBHTOK010000011">
    <property type="protein sequence ID" value="MFD1440305.1"/>
    <property type="molecule type" value="Genomic_DNA"/>
</dbReference>
<dbReference type="InterPro" id="IPR051913">
    <property type="entry name" value="GH2_Domain-Containing"/>
</dbReference>
<dbReference type="InterPro" id="IPR036156">
    <property type="entry name" value="Beta-gal/glucu_dom_sf"/>
</dbReference>
<organism evidence="5 6">
    <name type="scientific">Lacticaseibacillus hegangensis</name>
    <dbReference type="NCBI Taxonomy" id="2486010"/>
    <lineage>
        <taxon>Bacteria</taxon>
        <taxon>Bacillati</taxon>
        <taxon>Bacillota</taxon>
        <taxon>Bacilli</taxon>
        <taxon>Lactobacillales</taxon>
        <taxon>Lactobacillaceae</taxon>
        <taxon>Lacticaseibacillus</taxon>
    </lineage>
</organism>
<evidence type="ECO:0000313" key="5">
    <source>
        <dbReference type="EMBL" id="MFD1440305.1"/>
    </source>
</evidence>
<dbReference type="Gene3D" id="2.60.120.260">
    <property type="entry name" value="Galactose-binding domain-like"/>
    <property type="match status" value="1"/>
</dbReference>
<proteinExistence type="inferred from homology"/>
<accession>A0ABW4CUN8</accession>
<dbReference type="RefSeq" id="WP_125757381.1">
    <property type="nucleotide sequence ID" value="NZ_JBHTOK010000011.1"/>
</dbReference>
<comment type="caution">
    <text evidence="5">The sequence shown here is derived from an EMBL/GenBank/DDBJ whole genome shotgun (WGS) entry which is preliminary data.</text>
</comment>
<feature type="domain" description="Glycoside hydrolase family 2 catalytic" evidence="3">
    <location>
        <begin position="319"/>
        <end position="450"/>
    </location>
</feature>
<dbReference type="InterPro" id="IPR006104">
    <property type="entry name" value="Glyco_hydro_2_N"/>
</dbReference>
<dbReference type="GO" id="GO:0016787">
    <property type="term" value="F:hydrolase activity"/>
    <property type="evidence" value="ECO:0007669"/>
    <property type="project" value="UniProtKB-KW"/>
</dbReference>
<dbReference type="Pfam" id="PF00703">
    <property type="entry name" value="Glyco_hydro_2"/>
    <property type="match status" value="1"/>
</dbReference>
<dbReference type="SUPFAM" id="SSF51445">
    <property type="entry name" value="(Trans)glycosidases"/>
    <property type="match status" value="1"/>
</dbReference>
<dbReference type="InterPro" id="IPR006103">
    <property type="entry name" value="Glyco_hydro_2_cat"/>
</dbReference>
<gene>
    <name evidence="5" type="ORF">ACFQ5K_02735</name>
</gene>
<dbReference type="Gene3D" id="3.20.20.80">
    <property type="entry name" value="Glycosidases"/>
    <property type="match status" value="1"/>
</dbReference>
<sequence length="595" mass="67412">MSREDYPRPDLVRKQWQNLNGKWAFAFDDARQGLSLGWQRGEGDMNQTINVPFAYQAKLSGIGDRTPHDHVWYRRHFTVDHGEDERVLLHFGAVDYAASVFVNGQMVIQHESGETPFQVDVTAYLTGGQNLLAVLADDPHADETIPRGKQTWEERPRSIWYTNTTGIWQTVWLEVVPATYLTGVRFTPQYDQGAVTIDAALNQLPEQAAIEYRITFKGELVAEGRVTATARHMQWGVDLLQNHIFRSNFHWAGWSWTPEHPNLFEVALTVGKDSVASYFGMRKLSTAHGMVYLNNRPYYQKLVLDQGYWPDGGLTAPTDEAFKKDIMLAKAMGFNGCRKHQKVEDPRFLYWADHLGYLVWGECASAPVFNHDAVRRSMHEWDEIIARDYNHPSIAVWTPLNESWGVPNIQFDRQQQHFAQALYHEIHSLDQTRLVSGNDGWSQVETDLCTIHDYGHGEDDEPEAQAAFRQRLATPDNLLAAMPSDKRIFADGFSWQGQPMLLTECGGVSFEPGDAGGWGYTVVSSPQAYLKALERIVSAIYASPVLWGFCYTQLTDVEQEMNGLLTFDRAPKVAAAEIKKILDAYHPESVVSPAK</sequence>
<evidence type="ECO:0000259" key="4">
    <source>
        <dbReference type="Pfam" id="PF02837"/>
    </source>
</evidence>
<protein>
    <submittedName>
        <fullName evidence="5">Glycoside hydrolase family 2 protein</fullName>
    </submittedName>
</protein>
<evidence type="ECO:0000313" key="6">
    <source>
        <dbReference type="Proteomes" id="UP001597212"/>
    </source>
</evidence>
<dbReference type="SUPFAM" id="SSF49785">
    <property type="entry name" value="Galactose-binding domain-like"/>
    <property type="match status" value="1"/>
</dbReference>
<comment type="similarity">
    <text evidence="1">Belongs to the glycosyl hydrolase 2 family.</text>
</comment>
<dbReference type="SUPFAM" id="SSF49303">
    <property type="entry name" value="beta-Galactosidase/glucuronidase domain"/>
    <property type="match status" value="1"/>
</dbReference>
<dbReference type="Proteomes" id="UP001597212">
    <property type="component" value="Unassembled WGS sequence"/>
</dbReference>
<feature type="domain" description="Glycosyl hydrolases family 2 sugar binding" evidence="4">
    <location>
        <begin position="17"/>
        <end position="135"/>
    </location>
</feature>
<dbReference type="PANTHER" id="PTHR42732">
    <property type="entry name" value="BETA-GALACTOSIDASE"/>
    <property type="match status" value="1"/>
</dbReference>
<dbReference type="Pfam" id="PF02836">
    <property type="entry name" value="Glyco_hydro_2_C"/>
    <property type="match status" value="1"/>
</dbReference>
<reference evidence="6" key="1">
    <citation type="journal article" date="2019" name="Int. J. Syst. Evol. Microbiol.">
        <title>The Global Catalogue of Microorganisms (GCM) 10K type strain sequencing project: providing services to taxonomists for standard genome sequencing and annotation.</title>
        <authorList>
            <consortium name="The Broad Institute Genomics Platform"/>
            <consortium name="The Broad Institute Genome Sequencing Center for Infectious Disease"/>
            <person name="Wu L."/>
            <person name="Ma J."/>
        </authorList>
    </citation>
    <scope>NUCLEOTIDE SEQUENCE [LARGE SCALE GENOMIC DNA]</scope>
    <source>
        <strain evidence="6">CCM 8912</strain>
    </source>
</reference>
<evidence type="ECO:0000259" key="2">
    <source>
        <dbReference type="Pfam" id="PF00703"/>
    </source>
</evidence>